<reference evidence="1" key="1">
    <citation type="submission" date="2020-04" db="EMBL/GenBank/DDBJ databases">
        <authorList>
            <person name="Chiriac C."/>
            <person name="Salcher M."/>
            <person name="Ghai R."/>
            <person name="Kavagutti S V."/>
        </authorList>
    </citation>
    <scope>NUCLEOTIDE SEQUENCE</scope>
</reference>
<organism evidence="1">
    <name type="scientific">uncultured Caudovirales phage</name>
    <dbReference type="NCBI Taxonomy" id="2100421"/>
    <lineage>
        <taxon>Viruses</taxon>
        <taxon>Duplodnaviria</taxon>
        <taxon>Heunggongvirae</taxon>
        <taxon>Uroviricota</taxon>
        <taxon>Caudoviricetes</taxon>
        <taxon>Peduoviridae</taxon>
        <taxon>Maltschvirus</taxon>
        <taxon>Maltschvirus maltsch</taxon>
    </lineage>
</organism>
<name>A0A6J5L4K1_9CAUD</name>
<protein>
    <submittedName>
        <fullName evidence="1">Uncharacterized protein</fullName>
    </submittedName>
</protein>
<accession>A0A6J5L4K1</accession>
<gene>
    <name evidence="1" type="ORF">UFOVP118_4</name>
</gene>
<dbReference type="EMBL" id="LR796234">
    <property type="protein sequence ID" value="CAB4129364.1"/>
    <property type="molecule type" value="Genomic_DNA"/>
</dbReference>
<sequence length="89" mass="10279">MNRPILKDIERSDELMYVLGNISQDDKKEICDYTDAELIHEAEYVLSCFYEGGHDNNEALTDRDNEAHGWATKNVRALKKIITKYKTAV</sequence>
<evidence type="ECO:0000313" key="1">
    <source>
        <dbReference type="EMBL" id="CAB4129364.1"/>
    </source>
</evidence>
<proteinExistence type="predicted"/>